<keyword evidence="2" id="KW-0548">Nucleotidyltransferase</keyword>
<dbReference type="Gene3D" id="3.90.550.10">
    <property type="entry name" value="Spore Coat Polysaccharide Biosynthesis Protein SpsA, Chain A"/>
    <property type="match status" value="1"/>
</dbReference>
<dbReference type="InterPro" id="IPR050088">
    <property type="entry name" value="IspD/TarI_cytidylyltransf_bact"/>
</dbReference>
<dbReference type="InterPro" id="IPR036291">
    <property type="entry name" value="NAD(P)-bd_dom_sf"/>
</dbReference>
<dbReference type="PANTHER" id="PTHR32125:SF4">
    <property type="entry name" value="2-C-METHYL-D-ERYTHRITOL 4-PHOSPHATE CYTIDYLYLTRANSFERASE, CHLOROPLASTIC"/>
    <property type="match status" value="1"/>
</dbReference>
<gene>
    <name evidence="3" type="ORF">GCM10011387_29240</name>
</gene>
<dbReference type="Pfam" id="PF13561">
    <property type="entry name" value="adh_short_C2"/>
    <property type="match status" value="1"/>
</dbReference>
<reference evidence="3" key="1">
    <citation type="journal article" date="2014" name="Int. J. Syst. Evol. Microbiol.">
        <title>Complete genome sequence of Corynebacterium casei LMG S-19264T (=DSM 44701T), isolated from a smear-ripened cheese.</title>
        <authorList>
            <consortium name="US DOE Joint Genome Institute (JGI-PGF)"/>
            <person name="Walter F."/>
            <person name="Albersmeier A."/>
            <person name="Kalinowski J."/>
            <person name="Ruckert C."/>
        </authorList>
    </citation>
    <scope>NUCLEOTIDE SEQUENCE</scope>
    <source>
        <strain evidence="3">CGMCC 1.15343</strain>
    </source>
</reference>
<dbReference type="CDD" id="cd05233">
    <property type="entry name" value="SDR_c"/>
    <property type="match status" value="1"/>
</dbReference>
<comment type="caution">
    <text evidence="3">The sequence shown here is derived from an EMBL/GenBank/DDBJ whole genome shotgun (WGS) entry which is preliminary data.</text>
</comment>
<dbReference type="InterPro" id="IPR029044">
    <property type="entry name" value="Nucleotide-diphossugar_trans"/>
</dbReference>
<dbReference type="SUPFAM" id="SSF51735">
    <property type="entry name" value="NAD(P)-binding Rossmann-fold domains"/>
    <property type="match status" value="1"/>
</dbReference>
<organism evidence="3 4">
    <name type="scientific">Pedobacter quisquiliarum</name>
    <dbReference type="NCBI Taxonomy" id="1834438"/>
    <lineage>
        <taxon>Bacteria</taxon>
        <taxon>Pseudomonadati</taxon>
        <taxon>Bacteroidota</taxon>
        <taxon>Sphingobacteriia</taxon>
        <taxon>Sphingobacteriales</taxon>
        <taxon>Sphingobacteriaceae</taxon>
        <taxon>Pedobacter</taxon>
    </lineage>
</organism>
<dbReference type="CDD" id="cd02516">
    <property type="entry name" value="CDP-ME_synthetase"/>
    <property type="match status" value="1"/>
</dbReference>
<proteinExistence type="predicted"/>
<accession>A0A916XHG7</accession>
<dbReference type="PRINTS" id="PR00081">
    <property type="entry name" value="GDHRDH"/>
</dbReference>
<dbReference type="PANTHER" id="PTHR32125">
    <property type="entry name" value="2-C-METHYL-D-ERYTHRITOL 4-PHOSPHATE CYTIDYLYLTRANSFERASE, CHLOROPLASTIC"/>
    <property type="match status" value="1"/>
</dbReference>
<dbReference type="EMBL" id="BMIL01000011">
    <property type="protein sequence ID" value="GGC73812.1"/>
    <property type="molecule type" value="Genomic_DNA"/>
</dbReference>
<dbReference type="InterPro" id="IPR034683">
    <property type="entry name" value="IspD/TarI"/>
</dbReference>
<evidence type="ECO:0000313" key="4">
    <source>
        <dbReference type="Proteomes" id="UP000651668"/>
    </source>
</evidence>
<dbReference type="InterPro" id="IPR012115">
    <property type="entry name" value="CDP-ribitol_syn"/>
</dbReference>
<dbReference type="Proteomes" id="UP000651668">
    <property type="component" value="Unassembled WGS sequence"/>
</dbReference>
<evidence type="ECO:0000256" key="1">
    <source>
        <dbReference type="ARBA" id="ARBA00022679"/>
    </source>
</evidence>
<dbReference type="InterPro" id="IPR020904">
    <property type="entry name" value="Sc_DH/Rdtase_CS"/>
</dbReference>
<dbReference type="SUPFAM" id="SSF53448">
    <property type="entry name" value="Nucleotide-diphospho-sugar transferases"/>
    <property type="match status" value="1"/>
</dbReference>
<keyword evidence="4" id="KW-1185">Reference proteome</keyword>
<dbReference type="Gene3D" id="3.40.50.720">
    <property type="entry name" value="NAD(P)-binding Rossmann-like Domain"/>
    <property type="match status" value="1"/>
</dbReference>
<dbReference type="GO" id="GO:0050518">
    <property type="term" value="F:2-C-methyl-D-erythritol 4-phosphate cytidylyltransferase activity"/>
    <property type="evidence" value="ECO:0007669"/>
    <property type="project" value="TreeGrafter"/>
</dbReference>
<dbReference type="PIRSF" id="PIRSF036586">
    <property type="entry name" value="CDP-ribitol_syn"/>
    <property type="match status" value="1"/>
</dbReference>
<dbReference type="FunFam" id="3.90.550.10:FF:000003">
    <property type="entry name" value="2-C-methyl-D-erythritol 4-phosphate cytidylyltransferase"/>
    <property type="match status" value="1"/>
</dbReference>
<reference evidence="3" key="2">
    <citation type="submission" date="2020-09" db="EMBL/GenBank/DDBJ databases">
        <authorList>
            <person name="Sun Q."/>
            <person name="Zhou Y."/>
        </authorList>
    </citation>
    <scope>NUCLEOTIDE SEQUENCE</scope>
    <source>
        <strain evidence="3">CGMCC 1.15343</strain>
    </source>
</reference>
<dbReference type="Pfam" id="PF01128">
    <property type="entry name" value="IspD"/>
    <property type="match status" value="1"/>
</dbReference>
<keyword evidence="1" id="KW-0808">Transferase</keyword>
<protein>
    <submittedName>
        <fullName evidence="3">Pyrophosphorylase</fullName>
    </submittedName>
</protein>
<sequence>MNSMKKNIAIILAGGKGVRLGEQRPKQLLKIAGRKVIEHTLEVFETHPEIDEVAVVSNPDHISDIEEIAKLNSFTKLKKILNGGAERYDSSLSAINAYSDQDVNLIFHDAVRPLVNHRIISDCITALQTYNAVDVAIKTTDTIIQVQDNLINEIPNRDFLYNGQTPQAFAIGTIKRAYELALQDPNFRATDDCGVVKKYIPEEKIYVVHGEQFNMKLTYKEDVFLIDKLFQLKSSLGTGGSSLSEGIQSTLKNKVLVVFGGSYGIGKEILDLSAQAGAKGYSFSRSNDVDVSSAEQVAAALKGVYDKEGRIDFVVNTAAVLDKQSLTNISYEDIIKSININYLGSVIVAKESFKYLNESKGAVLLYTSSSYTRGRSLYSIYSSTKAAIVNLVQALCEEWPDVRINCINPERTKTPMRVKNFGNEADDSLLKPEVVAVASINTLFSDKSGQVIDVKL</sequence>
<dbReference type="PROSITE" id="PS00061">
    <property type="entry name" value="ADH_SHORT"/>
    <property type="match status" value="1"/>
</dbReference>
<evidence type="ECO:0000256" key="2">
    <source>
        <dbReference type="ARBA" id="ARBA00022695"/>
    </source>
</evidence>
<evidence type="ECO:0000313" key="3">
    <source>
        <dbReference type="EMBL" id="GGC73812.1"/>
    </source>
</evidence>
<dbReference type="AlphaFoldDB" id="A0A916XHG7"/>
<dbReference type="InterPro" id="IPR002347">
    <property type="entry name" value="SDR_fam"/>
</dbReference>
<name>A0A916XHG7_9SPHI</name>